<evidence type="ECO:0000313" key="1">
    <source>
        <dbReference type="EMBL" id="MBM6497993.1"/>
    </source>
</evidence>
<reference evidence="1 2" key="1">
    <citation type="submission" date="2021-02" db="EMBL/GenBank/DDBJ databases">
        <authorList>
            <person name="Jung H.S."/>
            <person name="Chun B.H."/>
            <person name="Jeon C.O."/>
        </authorList>
    </citation>
    <scope>NUCLEOTIDE SEQUENCE [LARGE SCALE GENOMIC DNA]</scope>
    <source>
        <strain evidence="1 2">LMG 25203</strain>
    </source>
</reference>
<dbReference type="RefSeq" id="WP_187658732.1">
    <property type="nucleotide sequence ID" value="NZ_JACSOD020000354.1"/>
</dbReference>
<accession>A0ABS2CSP6</accession>
<organism evidence="1 2">
    <name type="scientific">Flavobacterium macrobrachii</name>
    <dbReference type="NCBI Taxonomy" id="591204"/>
    <lineage>
        <taxon>Bacteria</taxon>
        <taxon>Pseudomonadati</taxon>
        <taxon>Bacteroidota</taxon>
        <taxon>Flavobacteriia</taxon>
        <taxon>Flavobacteriales</taxon>
        <taxon>Flavobacteriaceae</taxon>
        <taxon>Flavobacterium</taxon>
    </lineage>
</organism>
<sequence length="53" mass="6358">MKIQTKFLIVPFMGLLTSCFEQREEQHMYLAEESTYTENGLVKRYFKVKIIQP</sequence>
<dbReference type="Proteomes" id="UP000759529">
    <property type="component" value="Unassembled WGS sequence"/>
</dbReference>
<dbReference type="EMBL" id="JACSOD020000354">
    <property type="protein sequence ID" value="MBM6497993.1"/>
    <property type="molecule type" value="Genomic_DNA"/>
</dbReference>
<comment type="caution">
    <text evidence="1">The sequence shown here is derived from an EMBL/GenBank/DDBJ whole genome shotgun (WGS) entry which is preliminary data.</text>
</comment>
<keyword evidence="2" id="KW-1185">Reference proteome</keyword>
<evidence type="ECO:0008006" key="3">
    <source>
        <dbReference type="Google" id="ProtNLM"/>
    </source>
</evidence>
<name>A0ABS2CSP6_9FLAO</name>
<gene>
    <name evidence="1" type="ORF">H9X54_001580</name>
</gene>
<protein>
    <recommendedName>
        <fullName evidence="3">Lipoprotein</fullName>
    </recommendedName>
</protein>
<proteinExistence type="predicted"/>
<dbReference type="PROSITE" id="PS51257">
    <property type="entry name" value="PROKAR_LIPOPROTEIN"/>
    <property type="match status" value="1"/>
</dbReference>
<evidence type="ECO:0000313" key="2">
    <source>
        <dbReference type="Proteomes" id="UP000759529"/>
    </source>
</evidence>